<keyword evidence="1" id="KW-0677">Repeat</keyword>
<proteinExistence type="predicted"/>
<dbReference type="CDD" id="cd22448">
    <property type="entry name" value="KH-I_ScSCP160_rpt3"/>
    <property type="match status" value="1"/>
</dbReference>
<organism evidence="5">
    <name type="scientific">Athelia psychrophila</name>
    <dbReference type="NCBI Taxonomy" id="1759441"/>
    <lineage>
        <taxon>Eukaryota</taxon>
        <taxon>Fungi</taxon>
        <taxon>Dikarya</taxon>
        <taxon>Basidiomycota</taxon>
        <taxon>Agaricomycotina</taxon>
        <taxon>Agaricomycetes</taxon>
        <taxon>Agaricomycetidae</taxon>
        <taxon>Atheliales</taxon>
        <taxon>Atheliaceae</taxon>
        <taxon>Athelia</taxon>
    </lineage>
</organism>
<keyword evidence="2" id="KW-0694">RNA-binding</keyword>
<dbReference type="CDD" id="cd00105">
    <property type="entry name" value="KH-I"/>
    <property type="match status" value="2"/>
</dbReference>
<feature type="region of interest" description="Disordered" evidence="3">
    <location>
        <begin position="1084"/>
        <end position="1104"/>
    </location>
</feature>
<feature type="domain" description="K Homology" evidence="4">
    <location>
        <begin position="879"/>
        <end position="956"/>
    </location>
</feature>
<dbReference type="SUPFAM" id="SSF54791">
    <property type="entry name" value="Eukaryotic type KH-domain (KH-domain type I)"/>
    <property type="match status" value="8"/>
</dbReference>
<feature type="domain" description="K Homology" evidence="4">
    <location>
        <begin position="1162"/>
        <end position="1231"/>
    </location>
</feature>
<dbReference type="AlphaFoldDB" id="A0A166XFQ8"/>
<evidence type="ECO:0000313" key="5">
    <source>
        <dbReference type="EMBL" id="KZP34738.1"/>
    </source>
</evidence>
<feature type="domain" description="K Homology" evidence="4">
    <location>
        <begin position="326"/>
        <end position="391"/>
    </location>
</feature>
<name>A0A166XFQ8_9AGAM</name>
<reference evidence="5" key="1">
    <citation type="journal article" date="2016" name="Mol. Biol. Evol.">
        <title>Comparative Genomics of Early-Diverging Mushroom-Forming Fungi Provides Insights into the Origins of Lignocellulose Decay Capabilities.</title>
        <authorList>
            <person name="Nagy L.G."/>
            <person name="Riley R."/>
            <person name="Tritt A."/>
            <person name="Adam C."/>
            <person name="Daum C."/>
            <person name="Floudas D."/>
            <person name="Sun H."/>
            <person name="Yadav J.S."/>
            <person name="Pangilinan J."/>
            <person name="Larsson K.H."/>
            <person name="Matsuura K."/>
            <person name="Barry K."/>
            <person name="Labutti K."/>
            <person name="Kuo R."/>
            <person name="Ohm R.A."/>
            <person name="Bhattacharya S.S."/>
            <person name="Shirouzu T."/>
            <person name="Yoshinaga Y."/>
            <person name="Martin F.M."/>
            <person name="Grigoriev I.V."/>
            <person name="Hibbett D.S."/>
        </authorList>
    </citation>
    <scope>NUCLEOTIDE SEQUENCE [LARGE SCALE GENOMIC DNA]</scope>
    <source>
        <strain evidence="5">CBS 109695</strain>
    </source>
</reference>
<dbReference type="Pfam" id="PF00013">
    <property type="entry name" value="KH_1"/>
    <property type="match status" value="7"/>
</dbReference>
<evidence type="ECO:0000256" key="3">
    <source>
        <dbReference type="SAM" id="MobiDB-lite"/>
    </source>
</evidence>
<dbReference type="PANTHER" id="PTHR10288">
    <property type="entry name" value="KH DOMAIN CONTAINING RNA BINDING PROTEIN"/>
    <property type="match status" value="1"/>
</dbReference>
<dbReference type="Gene3D" id="3.30.1370.10">
    <property type="entry name" value="K Homology domain, type 1"/>
    <property type="match status" value="8"/>
</dbReference>
<accession>A0A166XFQ8</accession>
<dbReference type="PROSITE" id="PS50084">
    <property type="entry name" value="KH_TYPE_1"/>
    <property type="match status" value="8"/>
</dbReference>
<dbReference type="SMART" id="SM00322">
    <property type="entry name" value="KH"/>
    <property type="match status" value="10"/>
</dbReference>
<protein>
    <recommendedName>
        <fullName evidence="4">K Homology domain-containing protein</fullName>
    </recommendedName>
</protein>
<sequence length="1240" mass="133890">MTTQLSAADLQKRVELEGAPDPFPSLHSPVRSRVAGNPRPVVTDTESFPSLSPSTPTNGAPVKPAWGNGAGPRIKAALSAQYLFTDSFTLADIDLSKAGKDGKPATLGEIMKGVMAKYKFKVEASTNRPTRETTFQLKAETERELLKASRDLLSALSPIVTVILNAPASTIPSIIGVKGATLKQIRDQTNVKVDIPRRDNLPIETNGHPSSGTATPLPQDQEEDEEPTIPVTITGPQPMVEEAKALLKAIISSKTSKTTQRVRDIPAHIFPFVMSHRPAFLAAAEDGDIQLAGNEAGREITVSGDREGVISAIEVVKATVESYKTGLTSLKISLPKRQHRLLTGKDNEEILAKSSCSAIVAPAEDPSDEITVWGKPEHLAQGLTAVIEKANSQYIHEFSLPGPVSLSKQLLTYFNRINYAKTLAAAHPGASVYTPHQAVVDKAQGLSIDIVGEKTIVDAVVAQISELIGKLIGGTKEVPIDWLVHRVIMGKYAKKIKQFYEVHNVQVFFPAETAEQSSVLLVYDPLSFSASLSPVEKESHLAEVSKDLLKLAKDAADVKSATIEVDSKWHEAVKGPNGTTLNAIIGEDKSLSIKFVADSADSSTGTILVRGPREDVDNAVQRIQGIVEDAKNDEIVNSYSTEFDIDKEFVGRIVGAQGAGINKLRDQLGVRVDVNDHDDKEMVVGKKKKVTYLKSKVKITGRKENVEDAKKRILTQIDRLADETSEYLKIPSEYHSSLIGQSGKYAIRLEEKYSVKITFPRHSADGEGRTREQLKSDEVLIKGGKKGVAGAKTELLDAVEFEKESNHVLKFTIPTRAVARVLGKGGASINEIKDDTGAQIDVDKADDSDALTHIQVRGTKPAINAAKTAILAISDQVGEETTESVYIDNKFHRTIIGAGGQGLKDLVQRCGGPSDPKQQAGLIRFPRQGDSSDEVRLRGDPKLVVKIKAELEKSVASLRDRVVLAVDVPGGQHRALIGRGGQHLNDLQDKYTVQVQFPGSRSYHQVGEPENIADFADVDPANIVKVSGSKSAVAAAIKDLKSQVKPPAPDAVTVTVTVPLKYHHIISQQGSFFRTLRSYGVQVDQSGHPQKSAVPPYPPTPEAAVSARIDDTTDEPASESLWQVAPNYQDAEEGDSEWTLKARDQAGLDKAQKAVQDAIANAERMTHVGFLTLADRSTFPRIVGSKGATVSRLRSETGADITVSREDSTIVIIGTESAILAAKDAILTLVSTPARPRRND</sequence>
<dbReference type="InterPro" id="IPR036612">
    <property type="entry name" value="KH_dom_type_1_sf"/>
</dbReference>
<feature type="domain" description="K Homology" evidence="4">
    <location>
        <begin position="158"/>
        <end position="252"/>
    </location>
</feature>
<feature type="region of interest" description="Disordered" evidence="3">
    <location>
        <begin position="198"/>
        <end position="234"/>
    </location>
</feature>
<feature type="domain" description="K Homology" evidence="4">
    <location>
        <begin position="960"/>
        <end position="1045"/>
    </location>
</feature>
<dbReference type="STRING" id="436010.A0A166XFQ8"/>
<evidence type="ECO:0000256" key="2">
    <source>
        <dbReference type="PROSITE-ProRule" id="PRU00117"/>
    </source>
</evidence>
<feature type="domain" description="K Homology" evidence="4">
    <location>
        <begin position="557"/>
        <end position="628"/>
    </location>
</feature>
<feature type="region of interest" description="Disordered" evidence="3">
    <location>
        <begin position="15"/>
        <end position="61"/>
    </location>
</feature>
<feature type="domain" description="K Homology" evidence="4">
    <location>
        <begin position="805"/>
        <end position="875"/>
    </location>
</feature>
<dbReference type="InterPro" id="IPR004087">
    <property type="entry name" value="KH_dom"/>
</dbReference>
<dbReference type="CDD" id="cd22450">
    <property type="entry name" value="KH-I_ScSCP160_rpt5"/>
    <property type="match status" value="1"/>
</dbReference>
<evidence type="ECO:0000259" key="4">
    <source>
        <dbReference type="SMART" id="SM00322"/>
    </source>
</evidence>
<gene>
    <name evidence="5" type="ORF">FIBSPDRAFT_772561</name>
</gene>
<dbReference type="EMBL" id="KV417480">
    <property type="protein sequence ID" value="KZP34738.1"/>
    <property type="molecule type" value="Genomic_DNA"/>
</dbReference>
<feature type="domain" description="K Homology" evidence="4">
    <location>
        <begin position="722"/>
        <end position="800"/>
    </location>
</feature>
<feature type="compositionally biased region" description="Polar residues" evidence="3">
    <location>
        <begin position="207"/>
        <end position="216"/>
    </location>
</feature>
<dbReference type="GO" id="GO:0003723">
    <property type="term" value="F:RNA binding"/>
    <property type="evidence" value="ECO:0007669"/>
    <property type="project" value="UniProtKB-UniRule"/>
</dbReference>
<dbReference type="InterPro" id="IPR004088">
    <property type="entry name" value="KH_dom_type_1"/>
</dbReference>
<evidence type="ECO:0000256" key="1">
    <source>
        <dbReference type="ARBA" id="ARBA00022737"/>
    </source>
</evidence>
<feature type="domain" description="K Homology" evidence="4">
    <location>
        <begin position="1050"/>
        <end position="1160"/>
    </location>
</feature>
<dbReference type="OrthoDB" id="10027144at2759"/>
<feature type="compositionally biased region" description="Polar residues" evidence="3">
    <location>
        <begin position="44"/>
        <end position="58"/>
    </location>
</feature>
<feature type="domain" description="K Homology" evidence="4">
    <location>
        <begin position="637"/>
        <end position="718"/>
    </location>
</feature>